<sequence>MAQDCFWSLYWQRIAFMNFQLACLLGMLLLLPFRALAEPIVLGYFPFWSTYSHSYHIKDVPADRLTHLVYAFANINAEGEVELGDKYADVDRIYPGDSPQGGKRGSYHQLRKLKQQYPQLVNMVAIGGWSYSKYFDRAAASPKVFAASAAAYIEQHGFDGIELDWRSPVARDLGDIAKPGQKAQYLALIKATRAALDELSARTGKSYQLSSTISVVPLMMVQWPIKEMQQYLDFITLLSIDFSGRWNNTTGHYAPLHGANGSNGIVEGVNEFKRLGGDPKKLVMTIPSQGTSWLGVTQAGINQPTSGVPKGSWDNESIGASGIFSQQDIASFLQNDEWQQGWDDDAKAAWLYHPEQQIWLSYENHESLEAKLEYGHSQQFAGTALWSLSGDTTDSSSLLRKIHQFDAGLQSFWLDLLPYLPIIIISVLIAVLAWWLKQKGYIRNKSPSFPELLNLLEQDSVLSQQSPQLQQVLQRLQKLHASQFNGAKKQDILPVWQQSRSVDGLHQELVSWFSNQPGVQSAGVYQGERQLALSESQAAENSHVIQLLLDDLDACVLQLKVDPEHSDEAHFKQFTDQLGQCRQYLMQLCRQPQLLGELHQIAQHKDKLKYIKAERGYSGLYIDGQIDPIYILLRLTGIKLYFDNQTLIQVHRSWLVNPMRVVALEKLPKGKWQLRMDKGECIPVSRSYLPWLQQSYPHWSQQVA</sequence>
<evidence type="ECO:0000256" key="6">
    <source>
        <dbReference type="SAM" id="Phobius"/>
    </source>
</evidence>
<dbReference type="GO" id="GO:0008061">
    <property type="term" value="F:chitin binding"/>
    <property type="evidence" value="ECO:0007669"/>
    <property type="project" value="InterPro"/>
</dbReference>
<dbReference type="AlphaFoldDB" id="A0A418YBS7"/>
<evidence type="ECO:0000256" key="3">
    <source>
        <dbReference type="ARBA" id="ARBA00023012"/>
    </source>
</evidence>
<dbReference type="InterPro" id="IPR011583">
    <property type="entry name" value="Chitinase_II/V-like_cat"/>
</dbReference>
<evidence type="ECO:0000259" key="8">
    <source>
        <dbReference type="PROSITE" id="PS51910"/>
    </source>
</evidence>
<accession>A0A418YBS7</accession>
<dbReference type="PROSITE" id="PS50930">
    <property type="entry name" value="HTH_LYTTR"/>
    <property type="match status" value="1"/>
</dbReference>
<feature type="domain" description="HTH LytTR-type" evidence="7">
    <location>
        <begin position="642"/>
        <end position="698"/>
    </location>
</feature>
<dbReference type="InterPro" id="IPR007492">
    <property type="entry name" value="LytTR_DNA-bd_dom"/>
</dbReference>
<keyword evidence="10" id="KW-1185">Reference proteome</keyword>
<dbReference type="EMBL" id="QZCH01000023">
    <property type="protein sequence ID" value="RJG41912.1"/>
    <property type="molecule type" value="Genomic_DNA"/>
</dbReference>
<keyword evidence="5" id="KW-0119">Carbohydrate metabolism</keyword>
<proteinExistence type="predicted"/>
<dbReference type="Pfam" id="PF04397">
    <property type="entry name" value="LytTR"/>
    <property type="match status" value="1"/>
</dbReference>
<keyword evidence="6" id="KW-0472">Membrane</keyword>
<reference evidence="9 10" key="2">
    <citation type="submission" date="2019-01" db="EMBL/GenBank/DDBJ databases">
        <title>Motilimonas pumilus sp. nov., isolated from the gut of sea cucumber (Apostichopus japonicus).</title>
        <authorList>
            <person name="Wang F.-Q."/>
            <person name="Ren L.-H."/>
            <person name="Lin Y.-W."/>
            <person name="Sun G.-H."/>
            <person name="Du Z.-J."/>
            <person name="Zhao J.-X."/>
            <person name="Liu X.-J."/>
            <person name="Liu L.-J."/>
        </authorList>
    </citation>
    <scope>NUCLEOTIDE SEQUENCE [LARGE SCALE GENOMIC DNA]</scope>
    <source>
        <strain evidence="9 10">PLHSC7-2</strain>
    </source>
</reference>
<keyword evidence="5" id="KW-0624">Polysaccharide degradation</keyword>
<dbReference type="SUPFAM" id="SSF54556">
    <property type="entry name" value="Chitinase insertion domain"/>
    <property type="match status" value="1"/>
</dbReference>
<evidence type="ECO:0000313" key="9">
    <source>
        <dbReference type="EMBL" id="RJG41912.1"/>
    </source>
</evidence>
<protein>
    <recommendedName>
        <fullName evidence="2">chitinase</fullName>
        <ecNumber evidence="2">3.2.1.14</ecNumber>
    </recommendedName>
</protein>
<dbReference type="InterPro" id="IPR017853">
    <property type="entry name" value="GH"/>
</dbReference>
<organism evidence="9 10">
    <name type="scientific">Motilimonas pumila</name>
    <dbReference type="NCBI Taxonomy" id="2303987"/>
    <lineage>
        <taxon>Bacteria</taxon>
        <taxon>Pseudomonadati</taxon>
        <taxon>Pseudomonadota</taxon>
        <taxon>Gammaproteobacteria</taxon>
        <taxon>Alteromonadales</taxon>
        <taxon>Alteromonadales genera incertae sedis</taxon>
        <taxon>Motilimonas</taxon>
    </lineage>
</organism>
<keyword evidence="6" id="KW-0812">Transmembrane</keyword>
<gene>
    <name evidence="9" type="ORF">D1Z90_15580</name>
</gene>
<dbReference type="InterPro" id="IPR001223">
    <property type="entry name" value="Glyco_hydro18_cat"/>
</dbReference>
<feature type="transmembrane region" description="Helical" evidence="6">
    <location>
        <begin position="416"/>
        <end position="436"/>
    </location>
</feature>
<dbReference type="InterPro" id="IPR050314">
    <property type="entry name" value="Glycosyl_Hydrlase_18"/>
</dbReference>
<dbReference type="GO" id="GO:0000272">
    <property type="term" value="P:polysaccharide catabolic process"/>
    <property type="evidence" value="ECO:0007669"/>
    <property type="project" value="UniProtKB-KW"/>
</dbReference>
<dbReference type="Gene3D" id="3.10.50.10">
    <property type="match status" value="1"/>
</dbReference>
<evidence type="ECO:0000259" key="7">
    <source>
        <dbReference type="PROSITE" id="PS50930"/>
    </source>
</evidence>
<comment type="caution">
    <text evidence="9">The sequence shown here is derived from an EMBL/GenBank/DDBJ whole genome shotgun (WGS) entry which is preliminary data.</text>
</comment>
<keyword evidence="3" id="KW-0902">Two-component regulatory system</keyword>
<dbReference type="EC" id="3.2.1.14" evidence="2"/>
<reference evidence="9 10" key="1">
    <citation type="submission" date="2018-09" db="EMBL/GenBank/DDBJ databases">
        <authorList>
            <person name="Wang F."/>
        </authorList>
    </citation>
    <scope>NUCLEOTIDE SEQUENCE [LARGE SCALE GENOMIC DNA]</scope>
    <source>
        <strain evidence="9 10">PLHSC7-2</strain>
    </source>
</reference>
<dbReference type="PROSITE" id="PS51910">
    <property type="entry name" value="GH18_2"/>
    <property type="match status" value="1"/>
</dbReference>
<evidence type="ECO:0000256" key="4">
    <source>
        <dbReference type="ARBA" id="ARBA00023024"/>
    </source>
</evidence>
<name>A0A418YBS7_9GAMM</name>
<dbReference type="SMART" id="SM00636">
    <property type="entry name" value="Glyco_18"/>
    <property type="match status" value="1"/>
</dbReference>
<comment type="catalytic activity">
    <reaction evidence="1">
        <text>Random endo-hydrolysis of N-acetyl-beta-D-glucosaminide (1-&gt;4)-beta-linkages in chitin and chitodextrins.</text>
        <dbReference type="EC" id="3.2.1.14"/>
    </reaction>
</comment>
<keyword evidence="6" id="KW-1133">Transmembrane helix</keyword>
<evidence type="ECO:0000313" key="10">
    <source>
        <dbReference type="Proteomes" id="UP000283255"/>
    </source>
</evidence>
<dbReference type="PANTHER" id="PTHR11177">
    <property type="entry name" value="CHITINASE"/>
    <property type="match status" value="1"/>
</dbReference>
<dbReference type="Pfam" id="PF00704">
    <property type="entry name" value="Glyco_hydro_18"/>
    <property type="match status" value="1"/>
</dbReference>
<evidence type="ECO:0000256" key="2">
    <source>
        <dbReference type="ARBA" id="ARBA00012729"/>
    </source>
</evidence>
<dbReference type="PANTHER" id="PTHR11177:SF317">
    <property type="entry name" value="CHITINASE 12-RELATED"/>
    <property type="match status" value="1"/>
</dbReference>
<dbReference type="SUPFAM" id="SSF51445">
    <property type="entry name" value="(Trans)glycosidases"/>
    <property type="match status" value="1"/>
</dbReference>
<dbReference type="GO" id="GO:0006032">
    <property type="term" value="P:chitin catabolic process"/>
    <property type="evidence" value="ECO:0007669"/>
    <property type="project" value="UniProtKB-KW"/>
</dbReference>
<dbReference type="SMART" id="SM00850">
    <property type="entry name" value="LytTR"/>
    <property type="match status" value="1"/>
</dbReference>
<dbReference type="GO" id="GO:0000160">
    <property type="term" value="P:phosphorelay signal transduction system"/>
    <property type="evidence" value="ECO:0007669"/>
    <property type="project" value="UniProtKB-KW"/>
</dbReference>
<dbReference type="Gene3D" id="3.20.20.80">
    <property type="entry name" value="Glycosidases"/>
    <property type="match status" value="1"/>
</dbReference>
<feature type="domain" description="GH18" evidence="8">
    <location>
        <begin position="39"/>
        <end position="409"/>
    </location>
</feature>
<dbReference type="Gene3D" id="2.40.50.1020">
    <property type="entry name" value="LytTr DNA-binding domain"/>
    <property type="match status" value="1"/>
</dbReference>
<dbReference type="Proteomes" id="UP000283255">
    <property type="component" value="Unassembled WGS sequence"/>
</dbReference>
<keyword evidence="4" id="KW-0146">Chitin degradation</keyword>
<dbReference type="InterPro" id="IPR029070">
    <property type="entry name" value="Chitinase_insertion_sf"/>
</dbReference>
<dbReference type="GO" id="GO:0003677">
    <property type="term" value="F:DNA binding"/>
    <property type="evidence" value="ECO:0007669"/>
    <property type="project" value="InterPro"/>
</dbReference>
<dbReference type="GO" id="GO:0008843">
    <property type="term" value="F:endochitinase activity"/>
    <property type="evidence" value="ECO:0007669"/>
    <property type="project" value="UniProtKB-EC"/>
</dbReference>
<evidence type="ECO:0000256" key="5">
    <source>
        <dbReference type="ARBA" id="ARBA00023326"/>
    </source>
</evidence>
<evidence type="ECO:0000256" key="1">
    <source>
        <dbReference type="ARBA" id="ARBA00000822"/>
    </source>
</evidence>